<evidence type="ECO:0000313" key="1">
    <source>
        <dbReference type="EMBL" id="GAI17651.1"/>
    </source>
</evidence>
<dbReference type="EMBL" id="BARV01008268">
    <property type="protein sequence ID" value="GAI17651.1"/>
    <property type="molecule type" value="Genomic_DNA"/>
</dbReference>
<organism evidence="1">
    <name type="scientific">marine sediment metagenome</name>
    <dbReference type="NCBI Taxonomy" id="412755"/>
    <lineage>
        <taxon>unclassified sequences</taxon>
        <taxon>metagenomes</taxon>
        <taxon>ecological metagenomes</taxon>
    </lineage>
</organism>
<reference evidence="1" key="1">
    <citation type="journal article" date="2014" name="Front. Microbiol.">
        <title>High frequency of phylogenetically diverse reductive dehalogenase-homologous genes in deep subseafloor sedimentary metagenomes.</title>
        <authorList>
            <person name="Kawai M."/>
            <person name="Futagami T."/>
            <person name="Toyoda A."/>
            <person name="Takaki Y."/>
            <person name="Nishi S."/>
            <person name="Hori S."/>
            <person name="Arai W."/>
            <person name="Tsubouchi T."/>
            <person name="Morono Y."/>
            <person name="Uchiyama I."/>
            <person name="Ito T."/>
            <person name="Fujiyama A."/>
            <person name="Inagaki F."/>
            <person name="Takami H."/>
        </authorList>
    </citation>
    <scope>NUCLEOTIDE SEQUENCE</scope>
    <source>
        <strain evidence="1">Expedition CK06-06</strain>
    </source>
</reference>
<comment type="caution">
    <text evidence="1">The sequence shown here is derived from an EMBL/GenBank/DDBJ whole genome shotgun (WGS) entry which is preliminary data.</text>
</comment>
<feature type="non-terminal residue" evidence="1">
    <location>
        <position position="1"/>
    </location>
</feature>
<sequence>EGFVYEDRQQEGQVNSFYGNDLFLLVLYFCQIMGNRIRGG</sequence>
<name>X1MHW3_9ZZZZ</name>
<dbReference type="AlphaFoldDB" id="X1MHW3"/>
<proteinExistence type="predicted"/>
<gene>
    <name evidence="1" type="ORF">S06H3_16680</name>
</gene>
<accession>X1MHW3</accession>
<protein>
    <submittedName>
        <fullName evidence="1">Uncharacterized protein</fullName>
    </submittedName>
</protein>